<accession>A0ABP0D4Z7</accession>
<dbReference type="Pfam" id="PF12520">
    <property type="entry name" value="DUF3723"/>
    <property type="match status" value="1"/>
</dbReference>
<evidence type="ECO:0000313" key="3">
    <source>
        <dbReference type="Proteomes" id="UP001642482"/>
    </source>
</evidence>
<gene>
    <name evidence="2" type="ORF">SEUCBS140593_010416</name>
</gene>
<feature type="compositionally biased region" description="Polar residues" evidence="1">
    <location>
        <begin position="678"/>
        <end position="689"/>
    </location>
</feature>
<dbReference type="EMBL" id="CAWUHD010000213">
    <property type="protein sequence ID" value="CAK7238190.1"/>
    <property type="molecule type" value="Genomic_DNA"/>
</dbReference>
<comment type="caution">
    <text evidence="2">The sequence shown here is derived from an EMBL/GenBank/DDBJ whole genome shotgun (WGS) entry which is preliminary data.</text>
</comment>
<name>A0ABP0D4Z7_9PEZI</name>
<proteinExistence type="predicted"/>
<evidence type="ECO:0000313" key="2">
    <source>
        <dbReference type="EMBL" id="CAK7238190.1"/>
    </source>
</evidence>
<organism evidence="2 3">
    <name type="scientific">Sporothrix eucalyptigena</name>
    <dbReference type="NCBI Taxonomy" id="1812306"/>
    <lineage>
        <taxon>Eukaryota</taxon>
        <taxon>Fungi</taxon>
        <taxon>Dikarya</taxon>
        <taxon>Ascomycota</taxon>
        <taxon>Pezizomycotina</taxon>
        <taxon>Sordariomycetes</taxon>
        <taxon>Sordariomycetidae</taxon>
        <taxon>Ophiostomatales</taxon>
        <taxon>Ophiostomataceae</taxon>
        <taxon>Sporothrix</taxon>
    </lineage>
</organism>
<dbReference type="Proteomes" id="UP001642482">
    <property type="component" value="Unassembled WGS sequence"/>
</dbReference>
<feature type="compositionally biased region" description="Basic and acidic residues" evidence="1">
    <location>
        <begin position="691"/>
        <end position="715"/>
    </location>
</feature>
<reference evidence="2 3" key="1">
    <citation type="submission" date="2024-01" db="EMBL/GenBank/DDBJ databases">
        <authorList>
            <person name="Allen C."/>
            <person name="Tagirdzhanova G."/>
        </authorList>
    </citation>
    <scope>NUCLEOTIDE SEQUENCE [LARGE SCALE GENOMIC DNA]</scope>
</reference>
<feature type="region of interest" description="Disordered" evidence="1">
    <location>
        <begin position="678"/>
        <end position="715"/>
    </location>
</feature>
<sequence length="715" mass="81286">MSLKASFNAVARRIEAEKCVKHVGTASVRLDVLLFDRFGDLDQKNVERLKRLFQKGGCFPGQFANRIPALIHADALRESLALSGLSADQLRSRADEPVGHARLELPTGLRLTCLRGRHRVAAAADVLGVQDKRWVVDLFLADSSEDLRYVLRDEYANEHNPEDGVFYFQIRQHQGIFGPRNRYFENRWWARLSATSTSTNKIDRLRQLYRHREFGPAFDAFRTMPALYYGLRLSVELLAFLEHTRDFWYDGVFGKDEEAMRKLDPDTVKEVQLKAPGACEVDRQELHDRVTAGAIFSAFGPDERQRLWQNLCAASTRCLAPSLFAFFENVKYLKGPLDCMKRLVHPERGISICASLERSFQYPLPASGQCLVQSSPSTCLAVSVEPQDHFRLAYLQLWLYALREYRHMPPATKKKLATPDATVANEHILYEFASLARKLGFVTDAIEDLLQHNPDHAIASRLLLAARNPEQYRYPDLQHCITQITEVVATARLLPHQGVARDDAPDNDTSDCLVRAPYQLVNRSGIPRDGHQRQDRPSLFLTKMLGAADEPMQSLTSFFVQRSIFFAFFTGAGRIRHDYLADVNRAVESELWTEVDRRPRSEAPSNATTPGEALGANLQSLIAQLQEHQERHAQLEATIVKKQAILQKTEHSQQDWQRRVQQLKDEEAATAASLRSLQTTKESLSSVVDQLQRDSGHLQNEKEAHEQELRKLKAQ</sequence>
<evidence type="ECO:0000256" key="1">
    <source>
        <dbReference type="SAM" id="MobiDB-lite"/>
    </source>
</evidence>
<dbReference type="InterPro" id="IPR022198">
    <property type="entry name" value="DUF3723"/>
</dbReference>
<keyword evidence="3" id="KW-1185">Reference proteome</keyword>
<protein>
    <submittedName>
        <fullName evidence="2">Uncharacterized protein</fullName>
    </submittedName>
</protein>
<feature type="non-terminal residue" evidence="2">
    <location>
        <position position="715"/>
    </location>
</feature>